<accession>A0A371E3F0</accession>
<evidence type="ECO:0000313" key="1">
    <source>
        <dbReference type="EMBL" id="RDX60554.1"/>
    </source>
</evidence>
<sequence>MFNYNTTPTPVEANIKLVKGEAKESIDNTNQATRLDISFNIGLDGRFAENPKQSHLILDYDWYGDKKQIVVALSCEVEYIVTCNATCLAGRYATRIEECYAIVDGQ</sequence>
<reference evidence="1" key="1">
    <citation type="submission" date="2018-05" db="EMBL/GenBank/DDBJ databases">
        <title>Draft genome of Mucuna pruriens seed.</title>
        <authorList>
            <person name="Nnadi N.E."/>
            <person name="Vos R."/>
            <person name="Hasami M.H."/>
            <person name="Devisetty U.K."/>
            <person name="Aguiy J.C."/>
        </authorList>
    </citation>
    <scope>NUCLEOTIDE SEQUENCE [LARGE SCALE GENOMIC DNA]</scope>
    <source>
        <strain evidence="1">JCA_2017</strain>
    </source>
</reference>
<gene>
    <name evidence="1" type="ORF">CR513_61297</name>
</gene>
<keyword evidence="2" id="KW-1185">Reference proteome</keyword>
<comment type="caution">
    <text evidence="1">The sequence shown here is derived from an EMBL/GenBank/DDBJ whole genome shotgun (WGS) entry which is preliminary data.</text>
</comment>
<feature type="non-terminal residue" evidence="1">
    <location>
        <position position="1"/>
    </location>
</feature>
<proteinExistence type="predicted"/>
<dbReference type="EMBL" id="QJKJ01016777">
    <property type="protein sequence ID" value="RDX60554.1"/>
    <property type="molecule type" value="Genomic_DNA"/>
</dbReference>
<protein>
    <submittedName>
        <fullName evidence="1">Uncharacterized protein</fullName>
    </submittedName>
</protein>
<name>A0A371E3F0_MUCPR</name>
<organism evidence="1 2">
    <name type="scientific">Mucuna pruriens</name>
    <name type="common">Velvet bean</name>
    <name type="synonym">Dolichos pruriens</name>
    <dbReference type="NCBI Taxonomy" id="157652"/>
    <lineage>
        <taxon>Eukaryota</taxon>
        <taxon>Viridiplantae</taxon>
        <taxon>Streptophyta</taxon>
        <taxon>Embryophyta</taxon>
        <taxon>Tracheophyta</taxon>
        <taxon>Spermatophyta</taxon>
        <taxon>Magnoliopsida</taxon>
        <taxon>eudicotyledons</taxon>
        <taxon>Gunneridae</taxon>
        <taxon>Pentapetalae</taxon>
        <taxon>rosids</taxon>
        <taxon>fabids</taxon>
        <taxon>Fabales</taxon>
        <taxon>Fabaceae</taxon>
        <taxon>Papilionoideae</taxon>
        <taxon>50 kb inversion clade</taxon>
        <taxon>NPAAA clade</taxon>
        <taxon>indigoferoid/millettioid clade</taxon>
        <taxon>Phaseoleae</taxon>
        <taxon>Mucuna</taxon>
    </lineage>
</organism>
<dbReference type="AlphaFoldDB" id="A0A371E3F0"/>
<dbReference type="Proteomes" id="UP000257109">
    <property type="component" value="Unassembled WGS sequence"/>
</dbReference>
<evidence type="ECO:0000313" key="2">
    <source>
        <dbReference type="Proteomes" id="UP000257109"/>
    </source>
</evidence>